<feature type="domain" description="Cell envelope-related transcriptional attenuator" evidence="2">
    <location>
        <begin position="69"/>
        <end position="215"/>
    </location>
</feature>
<name>A0A3R6XTU9_9LACO</name>
<organism evidence="3 4">
    <name type="scientific">Bombilactobacillus bombi</name>
    <dbReference type="NCBI Taxonomy" id="1303590"/>
    <lineage>
        <taxon>Bacteria</taxon>
        <taxon>Bacillati</taxon>
        <taxon>Bacillota</taxon>
        <taxon>Bacilli</taxon>
        <taxon>Lactobacillales</taxon>
        <taxon>Lactobacillaceae</taxon>
        <taxon>Bombilactobacillus</taxon>
    </lineage>
</organism>
<dbReference type="PANTHER" id="PTHR33392">
    <property type="entry name" value="POLYISOPRENYL-TEICHOIC ACID--PEPTIDOGLYCAN TEICHOIC ACID TRANSFERASE TAGU"/>
    <property type="match status" value="1"/>
</dbReference>
<dbReference type="Gene3D" id="3.40.630.190">
    <property type="entry name" value="LCP protein"/>
    <property type="match status" value="1"/>
</dbReference>
<evidence type="ECO:0000259" key="2">
    <source>
        <dbReference type="Pfam" id="PF03816"/>
    </source>
</evidence>
<evidence type="ECO:0000256" key="1">
    <source>
        <dbReference type="ARBA" id="ARBA00006068"/>
    </source>
</evidence>
<keyword evidence="4" id="KW-1185">Reference proteome</keyword>
<gene>
    <name evidence="3" type="ORF">DS831_09225</name>
</gene>
<comment type="similarity">
    <text evidence="1">Belongs to the LytR/CpsA/Psr (LCP) family.</text>
</comment>
<dbReference type="PANTHER" id="PTHR33392:SF6">
    <property type="entry name" value="POLYISOPRENYL-TEICHOIC ACID--PEPTIDOGLYCAN TEICHOIC ACID TRANSFERASE TAGU"/>
    <property type="match status" value="1"/>
</dbReference>
<dbReference type="EMBL" id="QOCR01000008">
    <property type="protein sequence ID" value="RHW49223.1"/>
    <property type="molecule type" value="Genomic_DNA"/>
</dbReference>
<accession>A0A3R6XTU9</accession>
<dbReference type="InterPro" id="IPR050922">
    <property type="entry name" value="LytR/CpsA/Psr_CW_biosynth"/>
</dbReference>
<sequence length="348" mass="38769">MSLLIILMAIFVIGAYGFRIYSQASNALGNAYHPTDKTHISHTIAEGKPVTILLLGVDTGDEGRTDRGNSDTMILATVNPKTKKTVLMSIPRDTLAEIYGIKNSKRVIQKINSAYNLGKEAAAMKTVEKLLDIHIDHYVTMDFHSLPKIVDAVEGITVDSPFAFSYDGSSFKKGKQVITGKQSLSYARMRYEDPEGDYGRQKRQRQVIMAIVKKTLSLSALPNMQKLLNSISGSMSTDLSFNDITTLMQSYRDAAQKMESDHLQGHGATIDGLSYEIAPTSELQRVSNKIRRGVGRDPITLNNEETKLNRLNEQYNNFDFDSEINQSYIIYGKNVNSDYVTEGDSEDN</sequence>
<evidence type="ECO:0000313" key="4">
    <source>
        <dbReference type="Proteomes" id="UP000284109"/>
    </source>
</evidence>
<dbReference type="InterPro" id="IPR004474">
    <property type="entry name" value="LytR_CpsA_psr"/>
</dbReference>
<comment type="caution">
    <text evidence="3">The sequence shown here is derived from an EMBL/GenBank/DDBJ whole genome shotgun (WGS) entry which is preliminary data.</text>
</comment>
<protein>
    <submittedName>
        <fullName evidence="3">LytR family transcriptional regulator</fullName>
    </submittedName>
</protein>
<reference evidence="3 4" key="1">
    <citation type="submission" date="2018-07" db="EMBL/GenBank/DDBJ databases">
        <title>Genome sequences of six Lactobacillus spp. isolated from bumble bee guts.</title>
        <authorList>
            <person name="Motta E.V.S."/>
            <person name="Moran N.A."/>
        </authorList>
    </citation>
    <scope>NUCLEOTIDE SEQUENCE [LARGE SCALE GENOMIC DNA]</scope>
    <source>
        <strain evidence="3 4">BI-1.1</strain>
    </source>
</reference>
<evidence type="ECO:0000313" key="3">
    <source>
        <dbReference type="EMBL" id="RHW49223.1"/>
    </source>
</evidence>
<proteinExistence type="inferred from homology"/>
<dbReference type="Proteomes" id="UP000284109">
    <property type="component" value="Unassembled WGS sequence"/>
</dbReference>
<dbReference type="Pfam" id="PF03816">
    <property type="entry name" value="LytR_cpsA_psr"/>
    <property type="match status" value="1"/>
</dbReference>
<dbReference type="AlphaFoldDB" id="A0A3R6XTU9"/>
<dbReference type="NCBIfam" id="TIGR00350">
    <property type="entry name" value="lytR_cpsA_psr"/>
    <property type="match status" value="1"/>
</dbReference>
<dbReference type="OrthoDB" id="27330at2"/>